<evidence type="ECO:0000256" key="1">
    <source>
        <dbReference type="ARBA" id="ARBA00006206"/>
    </source>
</evidence>
<feature type="chain" id="PRO_5024443781" evidence="4">
    <location>
        <begin position="18"/>
        <end position="393"/>
    </location>
</feature>
<dbReference type="GO" id="GO:0033499">
    <property type="term" value="P:galactose catabolic process via UDP-galactose, Leloir pathway"/>
    <property type="evidence" value="ECO:0007669"/>
    <property type="project" value="TreeGrafter"/>
</dbReference>
<dbReference type="SUPFAM" id="SSF74650">
    <property type="entry name" value="Galactose mutarotase-like"/>
    <property type="match status" value="1"/>
</dbReference>
<keyword evidence="4" id="KW-0732">Signal</keyword>
<dbReference type="OMA" id="VWDVEPF"/>
<evidence type="ECO:0000313" key="5">
    <source>
        <dbReference type="EMBL" id="EIW82326.1"/>
    </source>
</evidence>
<reference evidence="6" key="1">
    <citation type="journal article" date="2012" name="Science">
        <title>The Paleozoic origin of enzymatic lignin decomposition reconstructed from 31 fungal genomes.</title>
        <authorList>
            <person name="Floudas D."/>
            <person name="Binder M."/>
            <person name="Riley R."/>
            <person name="Barry K."/>
            <person name="Blanchette R.A."/>
            <person name="Henrissat B."/>
            <person name="Martinez A.T."/>
            <person name="Otillar R."/>
            <person name="Spatafora J.W."/>
            <person name="Yadav J.S."/>
            <person name="Aerts A."/>
            <person name="Benoit I."/>
            <person name="Boyd A."/>
            <person name="Carlson A."/>
            <person name="Copeland A."/>
            <person name="Coutinho P.M."/>
            <person name="de Vries R.P."/>
            <person name="Ferreira P."/>
            <person name="Findley K."/>
            <person name="Foster B."/>
            <person name="Gaskell J."/>
            <person name="Glotzer D."/>
            <person name="Gorecki P."/>
            <person name="Heitman J."/>
            <person name="Hesse C."/>
            <person name="Hori C."/>
            <person name="Igarashi K."/>
            <person name="Jurgens J.A."/>
            <person name="Kallen N."/>
            <person name="Kersten P."/>
            <person name="Kohler A."/>
            <person name="Kuees U."/>
            <person name="Kumar T.K.A."/>
            <person name="Kuo A."/>
            <person name="LaButti K."/>
            <person name="Larrondo L.F."/>
            <person name="Lindquist E."/>
            <person name="Ling A."/>
            <person name="Lombard V."/>
            <person name="Lucas S."/>
            <person name="Lundell T."/>
            <person name="Martin R."/>
            <person name="McLaughlin D.J."/>
            <person name="Morgenstern I."/>
            <person name="Morin E."/>
            <person name="Murat C."/>
            <person name="Nagy L.G."/>
            <person name="Nolan M."/>
            <person name="Ohm R.A."/>
            <person name="Patyshakuliyeva A."/>
            <person name="Rokas A."/>
            <person name="Ruiz-Duenas F.J."/>
            <person name="Sabat G."/>
            <person name="Salamov A."/>
            <person name="Samejima M."/>
            <person name="Schmutz J."/>
            <person name="Slot J.C."/>
            <person name="St John F."/>
            <person name="Stenlid J."/>
            <person name="Sun H."/>
            <person name="Sun S."/>
            <person name="Syed K."/>
            <person name="Tsang A."/>
            <person name="Wiebenga A."/>
            <person name="Young D."/>
            <person name="Pisabarro A."/>
            <person name="Eastwood D.C."/>
            <person name="Martin F."/>
            <person name="Cullen D."/>
            <person name="Grigoriev I.V."/>
            <person name="Hibbett D.S."/>
        </authorList>
    </citation>
    <scope>NUCLEOTIDE SEQUENCE [LARGE SCALE GENOMIC DNA]</scope>
    <source>
        <strain evidence="6">RWD-64-598 SS2</strain>
    </source>
</reference>
<evidence type="ECO:0000256" key="2">
    <source>
        <dbReference type="ARBA" id="ARBA00023235"/>
    </source>
</evidence>
<dbReference type="KEGG" id="cput:CONPUDRAFT_143749"/>
<dbReference type="EMBL" id="JH711577">
    <property type="protein sequence ID" value="EIW82326.1"/>
    <property type="molecule type" value="Genomic_DNA"/>
</dbReference>
<dbReference type="AlphaFoldDB" id="A0A5M3MTA7"/>
<dbReference type="InterPro" id="IPR047215">
    <property type="entry name" value="Galactose_mutarotase-like"/>
</dbReference>
<dbReference type="RefSeq" id="XP_007768033.1">
    <property type="nucleotide sequence ID" value="XM_007769843.1"/>
</dbReference>
<accession>A0A5M3MTA7</accession>
<dbReference type="GO" id="GO:0030246">
    <property type="term" value="F:carbohydrate binding"/>
    <property type="evidence" value="ECO:0007669"/>
    <property type="project" value="InterPro"/>
</dbReference>
<dbReference type="GO" id="GO:0006006">
    <property type="term" value="P:glucose metabolic process"/>
    <property type="evidence" value="ECO:0007669"/>
    <property type="project" value="TreeGrafter"/>
</dbReference>
<dbReference type="InterPro" id="IPR014718">
    <property type="entry name" value="GH-type_carb-bd"/>
</dbReference>
<dbReference type="OrthoDB" id="274691at2759"/>
<evidence type="ECO:0000256" key="4">
    <source>
        <dbReference type="SAM" id="SignalP"/>
    </source>
</evidence>
<organism evidence="5 6">
    <name type="scientific">Coniophora puteana (strain RWD-64-598)</name>
    <name type="common">Brown rot fungus</name>
    <dbReference type="NCBI Taxonomy" id="741705"/>
    <lineage>
        <taxon>Eukaryota</taxon>
        <taxon>Fungi</taxon>
        <taxon>Dikarya</taxon>
        <taxon>Basidiomycota</taxon>
        <taxon>Agaricomycotina</taxon>
        <taxon>Agaricomycetes</taxon>
        <taxon>Agaricomycetidae</taxon>
        <taxon>Boletales</taxon>
        <taxon>Coniophorineae</taxon>
        <taxon>Coniophoraceae</taxon>
        <taxon>Coniophora</taxon>
    </lineage>
</organism>
<keyword evidence="6" id="KW-1185">Reference proteome</keyword>
<gene>
    <name evidence="5" type="ORF">CONPUDRAFT_143749</name>
</gene>
<dbReference type="Proteomes" id="UP000053558">
    <property type="component" value="Unassembled WGS sequence"/>
</dbReference>
<dbReference type="InterPro" id="IPR011013">
    <property type="entry name" value="Gal_mutarotase_sf_dom"/>
</dbReference>
<dbReference type="CDD" id="cd09019">
    <property type="entry name" value="galactose_mutarotase_like"/>
    <property type="match status" value="1"/>
</dbReference>
<dbReference type="Gene3D" id="2.70.98.10">
    <property type="match status" value="1"/>
</dbReference>
<comment type="similarity">
    <text evidence="1">Belongs to the aldose epimerase family.</text>
</comment>
<dbReference type="Pfam" id="PF01263">
    <property type="entry name" value="Aldose_epim"/>
    <property type="match status" value="1"/>
</dbReference>
<evidence type="ECO:0000313" key="6">
    <source>
        <dbReference type="Proteomes" id="UP000053558"/>
    </source>
</evidence>
<dbReference type="InterPro" id="IPR008183">
    <property type="entry name" value="Aldose_1/G6P_1-epimerase"/>
</dbReference>
<protein>
    <submittedName>
        <fullName evidence="5">Galactose mutarotase-like protein</fullName>
    </submittedName>
</protein>
<name>A0A5M3MTA7_CONPW</name>
<dbReference type="GO" id="GO:0004034">
    <property type="term" value="F:aldose 1-epimerase activity"/>
    <property type="evidence" value="ECO:0007669"/>
    <property type="project" value="TreeGrafter"/>
</dbReference>
<comment type="caution">
    <text evidence="5">The sequence shown here is derived from an EMBL/GenBank/DDBJ whole genome shotgun (WGS) entry which is preliminary data.</text>
</comment>
<evidence type="ECO:0000256" key="3">
    <source>
        <dbReference type="ARBA" id="ARBA00023277"/>
    </source>
</evidence>
<dbReference type="GeneID" id="19201876"/>
<keyword evidence="2" id="KW-0413">Isomerase</keyword>
<dbReference type="PANTHER" id="PTHR10091">
    <property type="entry name" value="ALDOSE-1-EPIMERASE"/>
    <property type="match status" value="1"/>
</dbReference>
<sequence>MFFKALVAAAVVTGAFAQDPSPPDALEGLTIYAPDNSFQASFMRRGATLTNFWVPDKSGNYRDIILGFDDHTHYVSDDLGHPYFGPVVGRYANRIRNGTFTIPTSKWATGPGDVYHVPLNENNLTDTLHGGLTGYDRRNWTLTAATNNSLTFNLTDVSGNQGFPGTVNAGIHYELASNLTFKINMYATSDEDTPILMSCHHYWNLEAYQESQNLTGHMAMIKSPKVTLDNGYEIPMGTYIDVAGTPLDFNTAKSIGEAIPQTAGKDYCGTNCTGIDNCFIYDKPASNSSTSSSDDESLFSIWSVNSGIKMDVTTNQAALQMYTCNGLYNASTPIPRKASQGGPSEHYPNYSCVVLEQENIIDAINNPEYGADEIYGPGRDYVWEAVYKFSASG</sequence>
<proteinExistence type="inferred from homology"/>
<keyword evidence="3" id="KW-0119">Carbohydrate metabolism</keyword>
<feature type="signal peptide" evidence="4">
    <location>
        <begin position="1"/>
        <end position="17"/>
    </location>
</feature>
<dbReference type="PANTHER" id="PTHR10091:SF6">
    <property type="entry name" value="1-EPIMERASE, PUTATIVE (AFU_ORTHOLOGUE AFUA_3G13240)-RELATED"/>
    <property type="match status" value="1"/>
</dbReference>